<reference evidence="1" key="1">
    <citation type="submission" date="2017-07" db="EMBL/GenBank/DDBJ databases">
        <title>The cable genome - Insights into the physiology and evolution of filamentous bacteria capable of sulfide oxidation via long distance electron transfer.</title>
        <authorList>
            <person name="Thorup C."/>
            <person name="Bjerg J.T."/>
            <person name="Schreiber L."/>
            <person name="Nielsen L.P."/>
            <person name="Kjeldsen K.U."/>
            <person name="Boesen T."/>
            <person name="Boggild A."/>
            <person name="Meysman F."/>
            <person name="Geelhoed J."/>
            <person name="Schramm A."/>
        </authorList>
    </citation>
    <scope>NUCLEOTIDE SEQUENCE [LARGE SCALE GENOMIC DNA]</scope>
    <source>
        <strain evidence="1">GS</strain>
    </source>
</reference>
<evidence type="ECO:0000313" key="2">
    <source>
        <dbReference type="Proteomes" id="UP000316238"/>
    </source>
</evidence>
<comment type="caution">
    <text evidence="1">The sequence shown here is derived from an EMBL/GenBank/DDBJ whole genome shotgun (WGS) entry which is preliminary data.</text>
</comment>
<dbReference type="Proteomes" id="UP000316238">
    <property type="component" value="Unassembled WGS sequence"/>
</dbReference>
<name>A0A521G218_9BACT</name>
<proteinExistence type="predicted"/>
<organism evidence="1 2">
    <name type="scientific">Candidatus Electronema aureum</name>
    <dbReference type="NCBI Taxonomy" id="2005002"/>
    <lineage>
        <taxon>Bacteria</taxon>
        <taxon>Pseudomonadati</taxon>
        <taxon>Thermodesulfobacteriota</taxon>
        <taxon>Desulfobulbia</taxon>
        <taxon>Desulfobulbales</taxon>
        <taxon>Desulfobulbaceae</taxon>
        <taxon>Candidatus Electronema</taxon>
    </lineage>
</organism>
<evidence type="ECO:0000313" key="1">
    <source>
        <dbReference type="EMBL" id="TAA75069.1"/>
    </source>
</evidence>
<keyword evidence="2" id="KW-1185">Reference proteome</keyword>
<sequence length="46" mass="5276">MLMRGDEYLISFVKNSGGQPERMSVQKTYVCKSWGLTHISLSDLRI</sequence>
<protein>
    <submittedName>
        <fullName evidence="1">Uncharacterized protein</fullName>
    </submittedName>
</protein>
<gene>
    <name evidence="1" type="ORF">CDV28_11243</name>
</gene>
<dbReference type="AlphaFoldDB" id="A0A521G218"/>
<dbReference type="EMBL" id="NQJD01000012">
    <property type="protein sequence ID" value="TAA75069.1"/>
    <property type="molecule type" value="Genomic_DNA"/>
</dbReference>
<accession>A0A521G218</accession>